<reference evidence="1 2" key="1">
    <citation type="journal article" date="2018" name="Mol. Biol. Evol.">
        <title>Analysis of the draft genome of the red seaweed Gracilariopsis chorda provides insights into genome size evolution in Rhodophyta.</title>
        <authorList>
            <person name="Lee J."/>
            <person name="Yang E.C."/>
            <person name="Graf L."/>
            <person name="Yang J.H."/>
            <person name="Qiu H."/>
            <person name="Zel Zion U."/>
            <person name="Chan C.X."/>
            <person name="Stephens T.G."/>
            <person name="Weber A.P.M."/>
            <person name="Boo G.H."/>
            <person name="Boo S.M."/>
            <person name="Kim K.M."/>
            <person name="Shin Y."/>
            <person name="Jung M."/>
            <person name="Lee S.J."/>
            <person name="Yim H.S."/>
            <person name="Lee J.H."/>
            <person name="Bhattacharya D."/>
            <person name="Yoon H.S."/>
        </authorList>
    </citation>
    <scope>NUCLEOTIDE SEQUENCE [LARGE SCALE GENOMIC DNA]</scope>
    <source>
        <strain evidence="1 2">SKKU-2015</strain>
        <tissue evidence="1">Whole body</tissue>
    </source>
</reference>
<evidence type="ECO:0000313" key="1">
    <source>
        <dbReference type="EMBL" id="PXF39481.1"/>
    </source>
</evidence>
<name>A0A2V3IBM7_9FLOR</name>
<dbReference type="Proteomes" id="UP000247409">
    <property type="component" value="Unassembled WGS sequence"/>
</dbReference>
<dbReference type="GO" id="GO:0004867">
    <property type="term" value="F:serine-type endopeptidase inhibitor activity"/>
    <property type="evidence" value="ECO:0007669"/>
    <property type="project" value="InterPro"/>
</dbReference>
<accession>A0A2V3IBM7</accession>
<gene>
    <name evidence="1" type="ORF">BWQ96_10828</name>
</gene>
<dbReference type="EMBL" id="NBIV01000843">
    <property type="protein sequence ID" value="PXF39481.1"/>
    <property type="molecule type" value="Genomic_DNA"/>
</dbReference>
<dbReference type="OrthoDB" id="5950222at2759"/>
<sequence>MFVEAFFYNASLGTCDKGIWKGCSGTEPFFSARACNKVCAQSSQQISVSFGNLPGVVAPSQKPKRASNVRTMPLCHPGTCQTISLPKCSRSRTESRCSWPNSLEHGADALPCVRLLNNITRRLVHDHFLKFINLQRRGAPTTFLMPFFSSYITSLDHYVAGLYPYEKALGPVCLTNSELDNFKAFENASLVHLWMAFWDFTLEALENPPSSIVDLVRSVLPPGLKILYDPESQTVCERFLAFKQSIPENKLVTSNYFIADVVATVIRAHMLGVPDNYSLSILHHAVAFVFNGIRCERLQNEQLKVSLVYLSFYNEAFRIYTASKDLSEVPQIPVSLVQELLSDDIRILSSFHSWGRLEHIFYDGSVMKKVHISDKIFATEILSEITDSLSIPLPSPEASETSSTHGISLHPAYRSVYTCAEAYFAYPSTPATSMSECCADICLDPALYQSVGITSTSECCGYCNEESCPLDSSNPLSQLAPIHLEPYGYVPPTTTPIDI</sequence>
<protein>
    <recommendedName>
        <fullName evidence="3">BPTI/Kunitz inhibitor domain-containing protein</fullName>
    </recommendedName>
</protein>
<organism evidence="1 2">
    <name type="scientific">Gracilariopsis chorda</name>
    <dbReference type="NCBI Taxonomy" id="448386"/>
    <lineage>
        <taxon>Eukaryota</taxon>
        <taxon>Rhodophyta</taxon>
        <taxon>Florideophyceae</taxon>
        <taxon>Rhodymeniophycidae</taxon>
        <taxon>Gracilariales</taxon>
        <taxon>Gracilariaceae</taxon>
        <taxon>Gracilariopsis</taxon>
    </lineage>
</organism>
<dbReference type="Gene3D" id="4.10.410.10">
    <property type="entry name" value="Pancreatic trypsin inhibitor Kunitz domain"/>
    <property type="match status" value="1"/>
</dbReference>
<dbReference type="AlphaFoldDB" id="A0A2V3IBM7"/>
<proteinExistence type="predicted"/>
<evidence type="ECO:0000313" key="2">
    <source>
        <dbReference type="Proteomes" id="UP000247409"/>
    </source>
</evidence>
<dbReference type="InterPro" id="IPR036880">
    <property type="entry name" value="Kunitz_BPTI_sf"/>
</dbReference>
<evidence type="ECO:0008006" key="3">
    <source>
        <dbReference type="Google" id="ProtNLM"/>
    </source>
</evidence>
<keyword evidence="2" id="KW-1185">Reference proteome</keyword>
<comment type="caution">
    <text evidence="1">The sequence shown here is derived from an EMBL/GenBank/DDBJ whole genome shotgun (WGS) entry which is preliminary data.</text>
</comment>